<dbReference type="SUPFAM" id="SSF57501">
    <property type="entry name" value="Cystine-knot cytokines"/>
    <property type="match status" value="1"/>
</dbReference>
<dbReference type="EMBL" id="JAIWYP010000005">
    <property type="protein sequence ID" value="KAH3817383.1"/>
    <property type="molecule type" value="Genomic_DNA"/>
</dbReference>
<accession>A0A9D4JQR1</accession>
<name>A0A9D4JQR1_DREPO</name>
<feature type="signal peptide" evidence="1">
    <location>
        <begin position="1"/>
        <end position="23"/>
    </location>
</feature>
<dbReference type="InterPro" id="IPR029034">
    <property type="entry name" value="Cystine-knot_cytokine"/>
</dbReference>
<evidence type="ECO:0000313" key="3">
    <source>
        <dbReference type="Proteomes" id="UP000828390"/>
    </source>
</evidence>
<gene>
    <name evidence="2" type="ORF">DPMN_118917</name>
</gene>
<dbReference type="InterPro" id="IPR052876">
    <property type="entry name" value="Insect_Hormone_Regulators"/>
</dbReference>
<dbReference type="Proteomes" id="UP000828390">
    <property type="component" value="Unassembled WGS sequence"/>
</dbReference>
<feature type="chain" id="PRO_5038615059" evidence="1">
    <location>
        <begin position="24"/>
        <end position="176"/>
    </location>
</feature>
<keyword evidence="3" id="KW-1185">Reference proteome</keyword>
<evidence type="ECO:0000256" key="1">
    <source>
        <dbReference type="SAM" id="SignalP"/>
    </source>
</evidence>
<protein>
    <submittedName>
        <fullName evidence="2">Uncharacterized protein</fullName>
    </submittedName>
</protein>
<dbReference type="Gene3D" id="2.10.90.10">
    <property type="entry name" value="Cystine-knot cytokines"/>
    <property type="match status" value="1"/>
</dbReference>
<keyword evidence="1" id="KW-0732">Signal</keyword>
<dbReference type="PANTHER" id="PTHR39940">
    <property type="entry name" value="PROTHORACICOTROPIC HORMONE, ISOFORM F"/>
    <property type="match status" value="1"/>
</dbReference>
<reference evidence="2" key="1">
    <citation type="journal article" date="2019" name="bioRxiv">
        <title>The Genome of the Zebra Mussel, Dreissena polymorpha: A Resource for Invasive Species Research.</title>
        <authorList>
            <person name="McCartney M.A."/>
            <person name="Auch B."/>
            <person name="Kono T."/>
            <person name="Mallez S."/>
            <person name="Zhang Y."/>
            <person name="Obille A."/>
            <person name="Becker A."/>
            <person name="Abrahante J.E."/>
            <person name="Garbe J."/>
            <person name="Badalamenti J.P."/>
            <person name="Herman A."/>
            <person name="Mangelson H."/>
            <person name="Liachko I."/>
            <person name="Sullivan S."/>
            <person name="Sone E.D."/>
            <person name="Koren S."/>
            <person name="Silverstein K.A.T."/>
            <person name="Beckman K.B."/>
            <person name="Gohl D.M."/>
        </authorList>
    </citation>
    <scope>NUCLEOTIDE SEQUENCE</scope>
    <source>
        <strain evidence="2">Duluth1</strain>
        <tissue evidence="2">Whole animal</tissue>
    </source>
</reference>
<comment type="caution">
    <text evidence="2">The sequence shown here is derived from an EMBL/GenBank/DDBJ whole genome shotgun (WGS) entry which is preliminary data.</text>
</comment>
<proteinExistence type="predicted"/>
<dbReference type="AlphaFoldDB" id="A0A9D4JQR1"/>
<reference evidence="2" key="2">
    <citation type="submission" date="2020-11" db="EMBL/GenBank/DDBJ databases">
        <authorList>
            <person name="McCartney M.A."/>
            <person name="Auch B."/>
            <person name="Kono T."/>
            <person name="Mallez S."/>
            <person name="Becker A."/>
            <person name="Gohl D.M."/>
            <person name="Silverstein K.A.T."/>
            <person name="Koren S."/>
            <person name="Bechman K.B."/>
            <person name="Herman A."/>
            <person name="Abrahante J.E."/>
            <person name="Garbe J."/>
        </authorList>
    </citation>
    <scope>NUCLEOTIDE SEQUENCE</scope>
    <source>
        <strain evidence="2">Duluth1</strain>
        <tissue evidence="2">Whole animal</tissue>
    </source>
</reference>
<organism evidence="2 3">
    <name type="scientific">Dreissena polymorpha</name>
    <name type="common">Zebra mussel</name>
    <name type="synonym">Mytilus polymorpha</name>
    <dbReference type="NCBI Taxonomy" id="45954"/>
    <lineage>
        <taxon>Eukaryota</taxon>
        <taxon>Metazoa</taxon>
        <taxon>Spiralia</taxon>
        <taxon>Lophotrochozoa</taxon>
        <taxon>Mollusca</taxon>
        <taxon>Bivalvia</taxon>
        <taxon>Autobranchia</taxon>
        <taxon>Heteroconchia</taxon>
        <taxon>Euheterodonta</taxon>
        <taxon>Imparidentia</taxon>
        <taxon>Neoheterodontei</taxon>
        <taxon>Myida</taxon>
        <taxon>Dreissenoidea</taxon>
        <taxon>Dreissenidae</taxon>
        <taxon>Dreissena</taxon>
    </lineage>
</organism>
<sequence length="176" mass="20375">MLDVFMSISTACVIFLLSSIAGADRSLHPFSSRPQHLYPLRHRSQQQLMTPDLERHLGVNQMHPSVRFDRNAEEDVFDDSGPWFLDEHLPWSCGCSNYWRDLGEGFFPRFIRDGECRRHKCWYGHFECIPKRYAVSVLRYITEQELEIGDFGSQPFGQNYVFTAINVTVSCSCGNT</sequence>
<evidence type="ECO:0000313" key="2">
    <source>
        <dbReference type="EMBL" id="KAH3817383.1"/>
    </source>
</evidence>
<dbReference type="PANTHER" id="PTHR39940:SF1">
    <property type="entry name" value="PROTHORACICOTROPIC HORMONE, ISOFORM F"/>
    <property type="match status" value="1"/>
</dbReference>